<keyword evidence="4" id="KW-0067">ATP-binding</keyword>
<proteinExistence type="inferred from homology"/>
<keyword evidence="4" id="KW-0547">Nucleotide-binding</keyword>
<comment type="similarity">
    <text evidence="1">Belongs to the disease resistance NB-LRR family.</text>
</comment>
<evidence type="ECO:0000259" key="7">
    <source>
        <dbReference type="Pfam" id="PF23247"/>
    </source>
</evidence>
<dbReference type="PANTHER" id="PTHR33463">
    <property type="entry name" value="NB-ARC DOMAIN-CONTAINING PROTEIN-RELATED"/>
    <property type="match status" value="1"/>
</dbReference>
<dbReference type="Pfam" id="PF23247">
    <property type="entry name" value="LRR_RPS2"/>
    <property type="match status" value="5"/>
</dbReference>
<accession>A0AA38TSI0</accession>
<dbReference type="Gene3D" id="3.40.50.300">
    <property type="entry name" value="P-loop containing nucleotide triphosphate hydrolases"/>
    <property type="match status" value="1"/>
</dbReference>
<dbReference type="InterPro" id="IPR050905">
    <property type="entry name" value="Plant_NBS-LRR"/>
</dbReference>
<dbReference type="SUPFAM" id="SSF52047">
    <property type="entry name" value="RNI-like"/>
    <property type="match status" value="1"/>
</dbReference>
<dbReference type="InterPro" id="IPR032675">
    <property type="entry name" value="LRR_dom_sf"/>
</dbReference>
<dbReference type="GO" id="GO:0005524">
    <property type="term" value="F:ATP binding"/>
    <property type="evidence" value="ECO:0007669"/>
    <property type="project" value="UniProtKB-KW"/>
</dbReference>
<gene>
    <name evidence="8" type="ORF">OSB04_005360</name>
</gene>
<comment type="caution">
    <text evidence="8">The sequence shown here is derived from an EMBL/GenBank/DDBJ whole genome shotgun (WGS) entry which is preliminary data.</text>
</comment>
<feature type="domain" description="Disease resistance protein At4g27190-like leucine-rich repeats" evidence="7">
    <location>
        <begin position="996"/>
        <end position="1149"/>
    </location>
</feature>
<sequence>MAEFVSVIFGTVVECLVAPVTKQLGYLFLSGKHVKNLGDGMKRLEGASADVENHKDRNKREDLEVPARVPGWLEEVAEIKTDADKITSSNGNTGCFNVKARYQMGRNAWKTAQEIERFLQEGLAFGWTDAQKPLGRVYTRRASMSSGGGGGDSIGEDFKSRDRTFNDALELLQQDQKTRVIALCGMGGVGKTTMMEQLRKTAGEKKMFDWIVKVVIGKQPNWHSIQQTVAENLGSSLKEESDTTRAERLGKRFEVTLKQSEKGILVILDDVWEKVELKDVGLSPLPNGVKLLLTSRNENFCKVIAVHEGNLKLEVLQVGVLEHEEAHNFLCKITNISKESDPDLYKIGGDIVKKCSCLPLAIKIIAPTLISEDKSIWEATLRCLRSNDPDLNVQESIRISYDNLKDEDKEIFLLCGLFPEDADIPVEDLIRYAWGLKLLKRVSTFRDGKYRIIRCVNNLKKANLLIDGTYHQGCVKLHDLVLSFVLATVETGDRASIINHGDSAKWNGEDMSDCWKRISLTCRGMCEFPEGFEFPNISLLKLMHGDDSFKFPQGFYENTKKLQVIAYEEMQYPLLPRSLQCSHNLQMLCLHGCSLMFDISFIGDLSNLEVLNITKCKLLKLPSTIGKLKKLKVLDLTGCSGILIDDGVLKGLVSLEELYLTSFPLPIKLTDANFDELVGCSKHLTALEIEFTALPKNTSLKKLERFKISLGCKLDEILYGDAYMSENTLKLVSDKCEILDSMNELFDKTAVLYLQVNGVNDHGDALAESLLRYRSSFYNLRFLTIRGCQNLRYLFTVPVANGLMKLEGLTVSSCSVLETVVDGVGVIKFQALKFLSLENLPKLKSLCNTVNINDLGDGLAEKSLHHDHGSSFCNLRDLSVYRCADLRYLFTVPMANGLTKLERLTVSSCPALETVVQCNKGGVGVIKFQALEFLSLNSLPNLCNTFGIIELPQLLELQLGALPQFTSIYPLATSSLSSNSSERQSFLNEEAVISNLEKLHIHGMKNLKEIWPCQGSSKKVSVCMLREFTVSECNSLVNLFPSNPMLLPHHLEKLYVRSCASIEVLFNIDLGCAGNIKETRCCLRSIKAQYSKNLREVWRIEGAKHNGLAFSGFQAIESIEIQGCKRFRNVFTPTTTNFDMKALTNLKIDYTVMWRERSQGQEEIDVMSNEEISKVDDDTICNIRFSSSLIHISHYVHTSLTMDDHKGHVLEIEIQSPSSGELTTTPQNNQQTLLLLRKDFNPEDMECMSHVWKCNWNKFFTPHRQQPARSSFSFHNLTTISLYRGKNIKYLFSPLVAKLLSNLKKIHIQFVPLFEEVVSNRDDEDEELVASTSTNTSIRLFPYLEQLYLKNLPNLKRIGGGSSSAKKGGSKEISSTTSNHDQSKPIPAADLRHKQVSSNLTPSFLDDCPLASLRSWVQSLHYAIFDWYLHLANAYGARSLGTYLEDTVLGLIPTDCGRPGQRVARDALMELYQVNDASWSLCQYCTKIVINDCEALPYVIPSYALRKMQKLENLEIRWCESLVEVFETQGFNTNGCDTDTTNFDEESGDNDDTMVAQRMKKISMPQLSNLKEFIIQDCDLLHHVFTFSTLESLTQLEKLRISSCKTMEVIVKVDNGEQATKSSKVVVFPRLKSITLYNLPNLKGFFLGKNIEFQWPLLDDVRIDGCPQMMMFTSGCSMTPKLKYIYTDLGKHSTECGLNFRVMAATLHESPFTSLDTTNSCATTSERIPWSFHNLIEMVINSKKDVKKVFPSNELLQLQKLEKILVTSCHAVELEEIFEALEGVDNSELQSLVVVKIPNLREMVLSYIRNLKYIHKSSMVLEFPNLTKVVIIGCMKLEYVFSSSMADSLSQLQALHIWNCDNMEVIVKGATAIVEEDGEECDDKMNEIIMLPRLEYLRLEDLPSVKGFYLGKGAFSWTSLDTLEIKRCRAMSVFTRGDLLTPKLRVMDTTFGRCELLKEKNLSAFINTKLKEVCDEKEKEIEEEIYLKLEQRRASSQGHALVFNLRDYMLYVE</sequence>
<dbReference type="Gene3D" id="1.10.8.430">
    <property type="entry name" value="Helical domain of apoptotic protease-activating factors"/>
    <property type="match status" value="1"/>
</dbReference>
<dbReference type="GO" id="GO:0043531">
    <property type="term" value="F:ADP binding"/>
    <property type="evidence" value="ECO:0007669"/>
    <property type="project" value="InterPro"/>
</dbReference>
<feature type="domain" description="Disease resistance protein At4g27190-like leucine-rich repeats" evidence="7">
    <location>
        <begin position="774"/>
        <end position="909"/>
    </location>
</feature>
<evidence type="ECO:0000256" key="2">
    <source>
        <dbReference type="ARBA" id="ARBA00022614"/>
    </source>
</evidence>
<evidence type="ECO:0000313" key="9">
    <source>
        <dbReference type="Proteomes" id="UP001172457"/>
    </source>
</evidence>
<dbReference type="InterPro" id="IPR027417">
    <property type="entry name" value="P-loop_NTPase"/>
</dbReference>
<dbReference type="PRINTS" id="PR00364">
    <property type="entry name" value="DISEASERSIST"/>
</dbReference>
<evidence type="ECO:0000256" key="4">
    <source>
        <dbReference type="ARBA" id="ARBA00022840"/>
    </source>
</evidence>
<dbReference type="EMBL" id="JARYMX010000002">
    <property type="protein sequence ID" value="KAJ9560200.1"/>
    <property type="molecule type" value="Genomic_DNA"/>
</dbReference>
<evidence type="ECO:0000313" key="8">
    <source>
        <dbReference type="EMBL" id="KAJ9560200.1"/>
    </source>
</evidence>
<evidence type="ECO:0000256" key="3">
    <source>
        <dbReference type="ARBA" id="ARBA00022821"/>
    </source>
</evidence>
<feature type="domain" description="Disease resistance protein At4g27190-like leucine-rich repeats" evidence="7">
    <location>
        <begin position="1562"/>
        <end position="1669"/>
    </location>
</feature>
<evidence type="ECO:0000256" key="1">
    <source>
        <dbReference type="ARBA" id="ARBA00008894"/>
    </source>
</evidence>
<dbReference type="SUPFAM" id="SSF52058">
    <property type="entry name" value="L domain-like"/>
    <property type="match status" value="2"/>
</dbReference>
<reference evidence="8" key="1">
    <citation type="submission" date="2023-03" db="EMBL/GenBank/DDBJ databases">
        <title>Chromosome-scale reference genome and RAD-based genetic map of yellow starthistle (Centaurea solstitialis) reveal putative structural variation and QTLs associated with invader traits.</title>
        <authorList>
            <person name="Reatini B."/>
            <person name="Cang F.A."/>
            <person name="Jiang Q."/>
            <person name="Mckibben M.T.W."/>
            <person name="Barker M.S."/>
            <person name="Rieseberg L.H."/>
            <person name="Dlugosch K.M."/>
        </authorList>
    </citation>
    <scope>NUCLEOTIDE SEQUENCE</scope>
    <source>
        <strain evidence="8">CAN-66</strain>
        <tissue evidence="8">Leaf</tissue>
    </source>
</reference>
<keyword evidence="9" id="KW-1185">Reference proteome</keyword>
<dbReference type="SUPFAM" id="SSF52540">
    <property type="entry name" value="P-loop containing nucleoside triphosphate hydrolases"/>
    <property type="match status" value="1"/>
</dbReference>
<evidence type="ECO:0000259" key="6">
    <source>
        <dbReference type="Pfam" id="PF00931"/>
    </source>
</evidence>
<dbReference type="Proteomes" id="UP001172457">
    <property type="component" value="Chromosome 2"/>
</dbReference>
<feature type="compositionally biased region" description="Low complexity" evidence="5">
    <location>
        <begin position="1363"/>
        <end position="1375"/>
    </location>
</feature>
<feature type="domain" description="Disease resistance protein At4g27190-like leucine-rich repeats" evidence="7">
    <location>
        <begin position="1728"/>
        <end position="1861"/>
    </location>
</feature>
<dbReference type="Gene3D" id="3.80.10.10">
    <property type="entry name" value="Ribonuclease Inhibitor"/>
    <property type="match status" value="4"/>
</dbReference>
<name>A0AA38TSI0_9ASTR</name>
<dbReference type="InterPro" id="IPR042197">
    <property type="entry name" value="Apaf_helical"/>
</dbReference>
<dbReference type="Pfam" id="PF00931">
    <property type="entry name" value="NB-ARC"/>
    <property type="match status" value="1"/>
</dbReference>
<protein>
    <submittedName>
        <fullName evidence="8">Uncharacterized protein</fullName>
    </submittedName>
</protein>
<dbReference type="InterPro" id="IPR002182">
    <property type="entry name" value="NB-ARC"/>
</dbReference>
<feature type="region of interest" description="Disordered" evidence="5">
    <location>
        <begin position="1360"/>
        <end position="1387"/>
    </location>
</feature>
<dbReference type="InterPro" id="IPR057135">
    <property type="entry name" value="At4g27190-like_LRR"/>
</dbReference>
<evidence type="ECO:0000256" key="5">
    <source>
        <dbReference type="SAM" id="MobiDB-lite"/>
    </source>
</evidence>
<feature type="domain" description="Disease resistance protein At4g27190-like leucine-rich repeats" evidence="7">
    <location>
        <begin position="1266"/>
        <end position="1358"/>
    </location>
</feature>
<dbReference type="PANTHER" id="PTHR33463:SF222">
    <property type="entry name" value="NB-ARC-RELATED"/>
    <property type="match status" value="1"/>
</dbReference>
<organism evidence="8 9">
    <name type="scientific">Centaurea solstitialis</name>
    <name type="common">yellow star-thistle</name>
    <dbReference type="NCBI Taxonomy" id="347529"/>
    <lineage>
        <taxon>Eukaryota</taxon>
        <taxon>Viridiplantae</taxon>
        <taxon>Streptophyta</taxon>
        <taxon>Embryophyta</taxon>
        <taxon>Tracheophyta</taxon>
        <taxon>Spermatophyta</taxon>
        <taxon>Magnoliopsida</taxon>
        <taxon>eudicotyledons</taxon>
        <taxon>Gunneridae</taxon>
        <taxon>Pentapetalae</taxon>
        <taxon>asterids</taxon>
        <taxon>campanulids</taxon>
        <taxon>Asterales</taxon>
        <taxon>Asteraceae</taxon>
        <taxon>Carduoideae</taxon>
        <taxon>Cardueae</taxon>
        <taxon>Centaureinae</taxon>
        <taxon>Centaurea</taxon>
    </lineage>
</organism>
<keyword evidence="2" id="KW-0433">Leucine-rich repeat</keyword>
<dbReference type="GO" id="GO:0006952">
    <property type="term" value="P:defense response"/>
    <property type="evidence" value="ECO:0007669"/>
    <property type="project" value="UniProtKB-KW"/>
</dbReference>
<feature type="domain" description="NB-ARC" evidence="6">
    <location>
        <begin position="165"/>
        <end position="335"/>
    </location>
</feature>
<keyword evidence="3" id="KW-0611">Plant defense</keyword>